<dbReference type="EMBL" id="FNRK01000002">
    <property type="protein sequence ID" value="SDZ97380.1"/>
    <property type="molecule type" value="Genomic_DNA"/>
</dbReference>
<gene>
    <name evidence="1" type="ORF">SAMN04515656_10213</name>
</gene>
<evidence type="ECO:0000313" key="1">
    <source>
        <dbReference type="EMBL" id="SDZ97380.1"/>
    </source>
</evidence>
<keyword evidence="2" id="KW-1185">Reference proteome</keyword>
<dbReference type="Gene3D" id="3.10.20.860">
    <property type="match status" value="1"/>
</dbReference>
<sequence length="76" mass="8421">MKCLTCKNGTMEPGVTTYFADLKNCIVIIKNVPCQRCEQCGEILYAASVAEKLDTLMDRAEALASELTVLEYDRIA</sequence>
<proteinExistence type="predicted"/>
<dbReference type="STRING" id="81409.SAMN04515656_10213"/>
<dbReference type="InterPro" id="IPR022453">
    <property type="entry name" value="Znf_MqsA-type"/>
</dbReference>
<organism evidence="1 2">
    <name type="scientific">Eubacterium aggregans</name>
    <dbReference type="NCBI Taxonomy" id="81409"/>
    <lineage>
        <taxon>Bacteria</taxon>
        <taxon>Bacillati</taxon>
        <taxon>Bacillota</taxon>
        <taxon>Clostridia</taxon>
        <taxon>Eubacteriales</taxon>
        <taxon>Eubacteriaceae</taxon>
        <taxon>Eubacterium</taxon>
    </lineage>
</organism>
<dbReference type="Proteomes" id="UP000199394">
    <property type="component" value="Unassembled WGS sequence"/>
</dbReference>
<name>A0A1H3XDS8_9FIRM</name>
<accession>A0A1H3XDS8</accession>
<dbReference type="NCBIfam" id="TIGR03831">
    <property type="entry name" value="YgiT_finger"/>
    <property type="match status" value="1"/>
</dbReference>
<evidence type="ECO:0000313" key="2">
    <source>
        <dbReference type="Proteomes" id="UP000199394"/>
    </source>
</evidence>
<dbReference type="CDD" id="cd12870">
    <property type="entry name" value="MqsA"/>
    <property type="match status" value="1"/>
</dbReference>
<dbReference type="OrthoDB" id="9812340at2"/>
<reference evidence="1 2" key="1">
    <citation type="submission" date="2016-10" db="EMBL/GenBank/DDBJ databases">
        <authorList>
            <person name="de Groot N.N."/>
        </authorList>
    </citation>
    <scope>NUCLEOTIDE SEQUENCE [LARGE SCALE GENOMIC DNA]</scope>
    <source>
        <strain evidence="1 2">SR12</strain>
    </source>
</reference>
<dbReference type="RefSeq" id="WP_090304316.1">
    <property type="nucleotide sequence ID" value="NZ_FNRK01000002.1"/>
</dbReference>
<dbReference type="AlphaFoldDB" id="A0A1H3XDS8"/>
<protein>
    <submittedName>
        <fullName evidence="1">YgiT-type zinc finger domain-containing protein</fullName>
    </submittedName>
</protein>